<dbReference type="Proteomes" id="UP000619512">
    <property type="component" value="Unassembled WGS sequence"/>
</dbReference>
<name>A0A4P7BGV1_9BURK</name>
<gene>
    <name evidence="3" type="ORF">E1742_18855</name>
    <name evidence="2" type="ORF">GCM10007388_41750</name>
</gene>
<sequence>MRILFISMLLAMPLVSNAAQPPQQTSTLPFSEVSTYDENDVLQPVALQVLSDTAGATTVTTEGLIKSPVQEWEDWGSHGADTLSLNLAPKAGYRITGFSMSSHVAGDVFIPDPPGGGHRYYMEYDPIAETSWGIFIEHTDWNGTRGTGAENVRTPSLLTFAIHDLAIVDAQTFEFAAWTFISKRGSFYYWVDPETGDGVERWVDPAAGCP</sequence>
<keyword evidence="4" id="KW-1185">Reference proteome</keyword>
<feature type="chain" id="PRO_5044606826" evidence="1">
    <location>
        <begin position="19"/>
        <end position="210"/>
    </location>
</feature>
<keyword evidence="1" id="KW-0732">Signal</keyword>
<protein>
    <submittedName>
        <fullName evidence="2">Uncharacterized protein</fullName>
    </submittedName>
</protein>
<dbReference type="Proteomes" id="UP000294359">
    <property type="component" value="Chromosome"/>
</dbReference>
<reference evidence="2" key="1">
    <citation type="journal article" date="2014" name="Int. J. Syst. Evol. Microbiol.">
        <title>Complete genome sequence of Corynebacterium casei LMG S-19264T (=DSM 44701T), isolated from a smear-ripened cheese.</title>
        <authorList>
            <consortium name="US DOE Joint Genome Institute (JGI-PGF)"/>
            <person name="Walter F."/>
            <person name="Albersmeier A."/>
            <person name="Kalinowski J."/>
            <person name="Ruckert C."/>
        </authorList>
    </citation>
    <scope>NUCLEOTIDE SEQUENCE</scope>
    <source>
        <strain evidence="2">KCTC 12344</strain>
    </source>
</reference>
<evidence type="ECO:0000313" key="5">
    <source>
        <dbReference type="Proteomes" id="UP000619512"/>
    </source>
</evidence>
<dbReference type="EMBL" id="BMWW01000008">
    <property type="protein sequence ID" value="GGZ03681.1"/>
    <property type="molecule type" value="Genomic_DNA"/>
</dbReference>
<reference evidence="3 4" key="2">
    <citation type="submission" date="2019-03" db="EMBL/GenBank/DDBJ databases">
        <title>Draft Genome Sequences of Six Type Strains of the Genus Massilia.</title>
        <authorList>
            <person name="Miess H."/>
            <person name="Frediansyhah A."/>
            <person name="Gross H."/>
        </authorList>
    </citation>
    <scope>NUCLEOTIDE SEQUENCE [LARGE SCALE GENOMIC DNA]</scope>
    <source>
        <strain evidence="3 4">DSM 17505</strain>
    </source>
</reference>
<evidence type="ECO:0000256" key="1">
    <source>
        <dbReference type="SAM" id="SignalP"/>
    </source>
</evidence>
<evidence type="ECO:0000313" key="2">
    <source>
        <dbReference type="EMBL" id="GGZ03681.1"/>
    </source>
</evidence>
<evidence type="ECO:0000313" key="3">
    <source>
        <dbReference type="EMBL" id="QBQ38016.1"/>
    </source>
</evidence>
<accession>A0A4P7BGV1</accession>
<dbReference type="RefSeq" id="WP_134386616.1">
    <property type="nucleotide sequence ID" value="NZ_BMWW01000008.1"/>
</dbReference>
<organism evidence="2 5">
    <name type="scientific">Pseudoduganella plicata</name>
    <dbReference type="NCBI Taxonomy" id="321984"/>
    <lineage>
        <taxon>Bacteria</taxon>
        <taxon>Pseudomonadati</taxon>
        <taxon>Pseudomonadota</taxon>
        <taxon>Betaproteobacteria</taxon>
        <taxon>Burkholderiales</taxon>
        <taxon>Oxalobacteraceae</taxon>
        <taxon>Telluria group</taxon>
        <taxon>Pseudoduganella</taxon>
    </lineage>
</organism>
<dbReference type="OrthoDB" id="8754461at2"/>
<dbReference type="EMBL" id="CP038026">
    <property type="protein sequence ID" value="QBQ38016.1"/>
    <property type="molecule type" value="Genomic_DNA"/>
</dbReference>
<feature type="signal peptide" evidence="1">
    <location>
        <begin position="1"/>
        <end position="18"/>
    </location>
</feature>
<reference evidence="2" key="3">
    <citation type="submission" date="2022-12" db="EMBL/GenBank/DDBJ databases">
        <authorList>
            <person name="Sun Q."/>
            <person name="Kim S."/>
        </authorList>
    </citation>
    <scope>NUCLEOTIDE SEQUENCE</scope>
    <source>
        <strain evidence="2">KCTC 12344</strain>
    </source>
</reference>
<dbReference type="AlphaFoldDB" id="A0A4P7BGV1"/>
<evidence type="ECO:0000313" key="4">
    <source>
        <dbReference type="Proteomes" id="UP000294359"/>
    </source>
</evidence>
<proteinExistence type="predicted"/>